<dbReference type="InterPro" id="IPR027417">
    <property type="entry name" value="P-loop_NTPase"/>
</dbReference>
<dbReference type="AlphaFoldDB" id="W2CNE2"/>
<comment type="caution">
    <text evidence="6">The sequence shown here is derived from an EMBL/GenBank/DDBJ whole genome shotgun (WGS) entry which is preliminary data.</text>
</comment>
<reference evidence="6 7" key="1">
    <citation type="submission" date="2013-11" db="EMBL/GenBank/DDBJ databases">
        <title>Single cell genomics of uncultured Tannerella BU063 (oral taxon 286).</title>
        <authorList>
            <person name="Beall C.J."/>
            <person name="Campbell A.G."/>
            <person name="Griffen A.L."/>
            <person name="Podar M."/>
            <person name="Leys E.J."/>
        </authorList>
    </citation>
    <scope>NUCLEOTIDE SEQUENCE [LARGE SCALE GENOMIC DNA]</scope>
    <source>
        <strain evidence="6">Cell 1/3</strain>
    </source>
</reference>
<keyword evidence="3" id="KW-0347">Helicase</keyword>
<dbReference type="Pfam" id="PF13361">
    <property type="entry name" value="UvrD_C"/>
    <property type="match status" value="1"/>
</dbReference>
<keyword evidence="4" id="KW-0067">ATP-binding</keyword>
<evidence type="ECO:0000313" key="6">
    <source>
        <dbReference type="EMBL" id="ETK08548.1"/>
    </source>
</evidence>
<organism evidence="6 7">
    <name type="scientific">Tannerella sp. oral taxon BU063 isolate Cell 1/3</name>
    <dbReference type="NCBI Taxonomy" id="1411022"/>
    <lineage>
        <taxon>Bacteria</taxon>
        <taxon>Pseudomonadati</taxon>
        <taxon>Bacteroidota</taxon>
        <taxon>Bacteroidia</taxon>
        <taxon>Bacteroidales</taxon>
        <taxon>Tannerellaceae</taxon>
        <taxon>Tannerella</taxon>
    </lineage>
</organism>
<gene>
    <name evidence="6" type="ORF">T230_07000</name>
</gene>
<dbReference type="Proteomes" id="UP000034982">
    <property type="component" value="Unassembled WGS sequence"/>
</dbReference>
<dbReference type="InterPro" id="IPR014017">
    <property type="entry name" value="DNA_helicase_UvrD-like_C"/>
</dbReference>
<dbReference type="EMBL" id="AYYE01000914">
    <property type="protein sequence ID" value="ETK08548.1"/>
    <property type="molecule type" value="Genomic_DNA"/>
</dbReference>
<evidence type="ECO:0000259" key="5">
    <source>
        <dbReference type="Pfam" id="PF13361"/>
    </source>
</evidence>
<dbReference type="SUPFAM" id="SSF52540">
    <property type="entry name" value="P-loop containing nucleoside triphosphate hydrolases"/>
    <property type="match status" value="1"/>
</dbReference>
<proteinExistence type="predicted"/>
<evidence type="ECO:0000256" key="3">
    <source>
        <dbReference type="ARBA" id="ARBA00022806"/>
    </source>
</evidence>
<evidence type="ECO:0000313" key="7">
    <source>
        <dbReference type="Proteomes" id="UP000034982"/>
    </source>
</evidence>
<evidence type="ECO:0000256" key="4">
    <source>
        <dbReference type="ARBA" id="ARBA00022840"/>
    </source>
</evidence>
<sequence length="241" mass="27793">FLQGTVPELEFFTKEVLPIADSMKEDGRIALEILKSYSPLLSRKNVKNPYKLYLHCREEAGKVSNKVNDNHSIREVVKAVCDSQLLTVPEVVRQACALTPDDINDELEEDLHAWVKVMDLPINMVRNYDDYVNQRTRFDTHQGVKGLEFDRVMVIIDDSEAKGFMFSYDKLFGVKERTETDIKHTEAGKESSIDRTQRLFYVTCTRAKESLAIVMYTSDSNKVKNQVISKEWFADQEIDLL</sequence>
<accession>W2CNE2</accession>
<keyword evidence="2" id="KW-0378">Hydrolase</keyword>
<evidence type="ECO:0000256" key="1">
    <source>
        <dbReference type="ARBA" id="ARBA00022741"/>
    </source>
</evidence>
<dbReference type="GO" id="GO:0016787">
    <property type="term" value="F:hydrolase activity"/>
    <property type="evidence" value="ECO:0007669"/>
    <property type="project" value="UniProtKB-KW"/>
</dbReference>
<protein>
    <recommendedName>
        <fullName evidence="5">UvrD-like helicase C-terminal domain-containing protein</fullName>
    </recommendedName>
</protein>
<feature type="non-terminal residue" evidence="6">
    <location>
        <position position="1"/>
    </location>
</feature>
<feature type="domain" description="UvrD-like helicase C-terminal" evidence="5">
    <location>
        <begin position="139"/>
        <end position="216"/>
    </location>
</feature>
<keyword evidence="1" id="KW-0547">Nucleotide-binding</keyword>
<evidence type="ECO:0000256" key="2">
    <source>
        <dbReference type="ARBA" id="ARBA00022801"/>
    </source>
</evidence>
<name>W2CNE2_9BACT</name>
<dbReference type="Gene3D" id="3.40.50.300">
    <property type="entry name" value="P-loop containing nucleotide triphosphate hydrolases"/>
    <property type="match status" value="1"/>
</dbReference>
<dbReference type="GO" id="GO:0004386">
    <property type="term" value="F:helicase activity"/>
    <property type="evidence" value="ECO:0007669"/>
    <property type="project" value="UniProtKB-KW"/>
</dbReference>
<dbReference type="GO" id="GO:0005524">
    <property type="term" value="F:ATP binding"/>
    <property type="evidence" value="ECO:0007669"/>
    <property type="project" value="UniProtKB-KW"/>
</dbReference>